<name>A0A9W7A4W7_9STRA</name>
<feature type="transmembrane region" description="Helical" evidence="8">
    <location>
        <begin position="182"/>
        <end position="202"/>
    </location>
</feature>
<evidence type="ECO:0000256" key="6">
    <source>
        <dbReference type="ARBA" id="ARBA00022989"/>
    </source>
</evidence>
<dbReference type="EMBL" id="BLQM01000098">
    <property type="protein sequence ID" value="GMH63315.1"/>
    <property type="molecule type" value="Genomic_DNA"/>
</dbReference>
<feature type="transmembrane region" description="Helical" evidence="8">
    <location>
        <begin position="259"/>
        <end position="280"/>
    </location>
</feature>
<keyword evidence="6 8" id="KW-1133">Transmembrane helix</keyword>
<evidence type="ECO:0000256" key="1">
    <source>
        <dbReference type="ARBA" id="ARBA00004141"/>
    </source>
</evidence>
<comment type="subcellular location">
    <subcellularLocation>
        <location evidence="1">Membrane</location>
        <topology evidence="1">Multi-pass membrane protein</topology>
    </subcellularLocation>
</comment>
<evidence type="ECO:0000256" key="8">
    <source>
        <dbReference type="SAM" id="Phobius"/>
    </source>
</evidence>
<keyword evidence="4 8" id="KW-0812">Transmembrane</keyword>
<evidence type="ECO:0000256" key="5">
    <source>
        <dbReference type="ARBA" id="ARBA00022970"/>
    </source>
</evidence>
<dbReference type="PANTHER" id="PTHR22950:SF458">
    <property type="entry name" value="SODIUM-COUPLED NEUTRAL AMINO ACID TRANSPORTER 11-RELATED"/>
    <property type="match status" value="1"/>
</dbReference>
<feature type="transmembrane region" description="Helical" evidence="8">
    <location>
        <begin position="50"/>
        <end position="75"/>
    </location>
</feature>
<comment type="similarity">
    <text evidence="2">Belongs to the amino acid/polyamine transporter 2 family.</text>
</comment>
<evidence type="ECO:0000256" key="4">
    <source>
        <dbReference type="ARBA" id="ARBA00022692"/>
    </source>
</evidence>
<dbReference type="Pfam" id="PF01490">
    <property type="entry name" value="Aa_trans"/>
    <property type="match status" value="1"/>
</dbReference>
<evidence type="ECO:0000313" key="10">
    <source>
        <dbReference type="EMBL" id="GMH63315.1"/>
    </source>
</evidence>
<reference evidence="11" key="1">
    <citation type="journal article" date="2023" name="Commun. Biol.">
        <title>Genome analysis of Parmales, the sister group of diatoms, reveals the evolutionary specialization of diatoms from phago-mixotrophs to photoautotrophs.</title>
        <authorList>
            <person name="Ban H."/>
            <person name="Sato S."/>
            <person name="Yoshikawa S."/>
            <person name="Yamada K."/>
            <person name="Nakamura Y."/>
            <person name="Ichinomiya M."/>
            <person name="Sato N."/>
            <person name="Blanc-Mathieu R."/>
            <person name="Endo H."/>
            <person name="Kuwata A."/>
            <person name="Ogata H."/>
        </authorList>
    </citation>
    <scope>NUCLEOTIDE SEQUENCE [LARGE SCALE GENOMIC DNA]</scope>
</reference>
<accession>A0A9W7A4W7</accession>
<evidence type="ECO:0000313" key="11">
    <source>
        <dbReference type="Proteomes" id="UP001162640"/>
    </source>
</evidence>
<evidence type="ECO:0000256" key="2">
    <source>
        <dbReference type="ARBA" id="ARBA00008066"/>
    </source>
</evidence>
<feature type="transmembrane region" description="Helical" evidence="8">
    <location>
        <begin position="394"/>
        <end position="414"/>
    </location>
</feature>
<dbReference type="GO" id="GO:0016020">
    <property type="term" value="C:membrane"/>
    <property type="evidence" value="ECO:0007669"/>
    <property type="project" value="UniProtKB-SubCell"/>
</dbReference>
<dbReference type="InterPro" id="IPR013057">
    <property type="entry name" value="AA_transpt_TM"/>
</dbReference>
<comment type="caution">
    <text evidence="10">The sequence shown here is derived from an EMBL/GenBank/DDBJ whole genome shotgun (WGS) entry which is preliminary data.</text>
</comment>
<sequence>MVKKNLDPSNSSLNMDQLRASLSALIPDPKQSSNFAATLNFTNCVLGAGIIGTGGAIASSGFTISIFTLVLCALLTRISLDMIIRLGDTRNGANFEKLGELAFGNLGKKIVGGAKFLYSFGCCCAYIVVIRKNLGSGLINISSCSTSLCKSVFNDEVFCTIVCLTLVLPLSLKRNLDSLSRFSFISVCCVVLIASIVFSEFLDRDPLTYSDNTLYFEVRSGYISSLGTFVFAFVSQHTHNGIYSSMKNQTPKDWEQVSLYSITIACTVTVLTGSFAYLTFGLETTSDLFTVYHESVQVDLAEILLSFTMIFTFPMPFYTCRALVGEWFFSVQEVGGGKFEVEDMEEALLKAEGGGEEEEVEEAKLSNFQWTVTSLGLFAVSLTIALTAPNLGAVLDFVGCASGSAIAFILPAAIFVKLENHWTPKVVVMAIVGAFVGIVGTGFAVANIIFPSD</sequence>
<evidence type="ECO:0000256" key="3">
    <source>
        <dbReference type="ARBA" id="ARBA00022448"/>
    </source>
</evidence>
<feature type="domain" description="Amino acid transporter transmembrane" evidence="9">
    <location>
        <begin position="31"/>
        <end position="443"/>
    </location>
</feature>
<organism evidence="10 11">
    <name type="scientific">Triparma laevis f. inornata</name>
    <dbReference type="NCBI Taxonomy" id="1714386"/>
    <lineage>
        <taxon>Eukaryota</taxon>
        <taxon>Sar</taxon>
        <taxon>Stramenopiles</taxon>
        <taxon>Ochrophyta</taxon>
        <taxon>Bolidophyceae</taxon>
        <taxon>Parmales</taxon>
        <taxon>Triparmaceae</taxon>
        <taxon>Triparma</taxon>
    </lineage>
</organism>
<dbReference type="GO" id="GO:0015179">
    <property type="term" value="F:L-amino acid transmembrane transporter activity"/>
    <property type="evidence" value="ECO:0007669"/>
    <property type="project" value="TreeGrafter"/>
</dbReference>
<evidence type="ECO:0000256" key="7">
    <source>
        <dbReference type="ARBA" id="ARBA00023136"/>
    </source>
</evidence>
<gene>
    <name evidence="10" type="ORF">TL16_g03680</name>
</gene>
<feature type="transmembrane region" description="Helical" evidence="8">
    <location>
        <begin position="300"/>
        <end position="320"/>
    </location>
</feature>
<keyword evidence="3" id="KW-0813">Transport</keyword>
<dbReference type="AlphaFoldDB" id="A0A9W7A4W7"/>
<keyword evidence="5" id="KW-0029">Amino-acid transport</keyword>
<protein>
    <recommendedName>
        <fullName evidence="9">Amino acid transporter transmembrane domain-containing protein</fullName>
    </recommendedName>
</protein>
<dbReference type="Proteomes" id="UP001162640">
    <property type="component" value="Unassembled WGS sequence"/>
</dbReference>
<feature type="transmembrane region" description="Helical" evidence="8">
    <location>
        <begin position="426"/>
        <end position="450"/>
    </location>
</feature>
<dbReference type="PANTHER" id="PTHR22950">
    <property type="entry name" value="AMINO ACID TRANSPORTER"/>
    <property type="match status" value="1"/>
</dbReference>
<feature type="transmembrane region" description="Helical" evidence="8">
    <location>
        <begin position="370"/>
        <end position="388"/>
    </location>
</feature>
<feature type="transmembrane region" description="Helical" evidence="8">
    <location>
        <begin position="222"/>
        <end position="238"/>
    </location>
</feature>
<proteinExistence type="inferred from homology"/>
<keyword evidence="7 8" id="KW-0472">Membrane</keyword>
<evidence type="ECO:0000259" key="9">
    <source>
        <dbReference type="Pfam" id="PF01490"/>
    </source>
</evidence>